<proteinExistence type="predicted"/>
<name>A0A5B7AKA0_DAVIN</name>
<feature type="transmembrane region" description="Helical" evidence="2">
    <location>
        <begin position="42"/>
        <end position="60"/>
    </location>
</feature>
<dbReference type="InterPro" id="IPR029058">
    <property type="entry name" value="AB_hydrolase_fold"/>
</dbReference>
<dbReference type="AlphaFoldDB" id="A0A5B7AKA0"/>
<dbReference type="Pfam" id="PF12697">
    <property type="entry name" value="Abhydrolase_6"/>
    <property type="match status" value="1"/>
</dbReference>
<gene>
    <name evidence="4" type="ORF">Din_026653</name>
</gene>
<keyword evidence="2" id="KW-1133">Transmembrane helix</keyword>
<sequence>MAAGKGGFEKIRRCLRTIYFMVAMVASLLLLSALVLVAIGDILVPCVLISSFTCVRCYSFKEHLHRYAFKSSLTDIPLVSVIRSLIIICVYSVCDGPALSHGPYLGTVTLCSCISILLLSVKACVFSLNSQIEAEASSSLRRQKLHLKKSWGMPVLFLSSVVFALGHTVVAYRTRCRARRKLMLHRVDLEAVLSCKIVFSGYQKVPRSPTPSAGKTPKSDSEMRRKPAGTARNEGELPIRLVADIDSLFIACQGLFLHYKLSISGSPPRSLSSTTFLDTPSLNVLSKTQYHLHRSFSNQFTSSLYAPLLDGSATSPVLSEEIPVLSLDDASDDDEVNKLNSPILERDLEANGQFGIVLVHGFGGGVFSWRHVMGVLARQAGCTVAAFDRPGWGLTSRPRRNDWEENQLPNPYRLETQVDLLFSFCSEMGFSSVILVGHDDGGLLALKAAQRVQASGNSINVEIKGVVLLSVSLSREVVPAFARILLRTSLGKRHLVRPLLRAEITQVVNRRAWYDATKLTTEVLTLYKAPLCVEGWDEALHEIGRLSFETALSPQNAALLLQAVEDLPVLVIAGAEDALIPLKSAQAMASKLVNSRLIAISGCGHLPHEECPKALLAAISPFISRLLLRPDLQDQ</sequence>
<accession>A0A5B7AKA0</accession>
<feature type="transmembrane region" description="Helical" evidence="2">
    <location>
        <begin position="18"/>
        <end position="36"/>
    </location>
</feature>
<dbReference type="Gene3D" id="3.40.50.1820">
    <property type="entry name" value="alpha/beta hydrolase"/>
    <property type="match status" value="1"/>
</dbReference>
<dbReference type="InterPro" id="IPR000073">
    <property type="entry name" value="AB_hydrolase_1"/>
</dbReference>
<feature type="transmembrane region" description="Helical" evidence="2">
    <location>
        <begin position="151"/>
        <end position="172"/>
    </location>
</feature>
<feature type="domain" description="AB hydrolase-1" evidence="3">
    <location>
        <begin position="356"/>
        <end position="617"/>
    </location>
</feature>
<evidence type="ECO:0000256" key="2">
    <source>
        <dbReference type="SAM" id="Phobius"/>
    </source>
</evidence>
<dbReference type="PANTHER" id="PTHR43689">
    <property type="entry name" value="HYDROLASE"/>
    <property type="match status" value="1"/>
</dbReference>
<evidence type="ECO:0000256" key="1">
    <source>
        <dbReference type="SAM" id="MobiDB-lite"/>
    </source>
</evidence>
<dbReference type="SUPFAM" id="SSF53474">
    <property type="entry name" value="alpha/beta-Hydrolases"/>
    <property type="match status" value="1"/>
</dbReference>
<reference evidence="4" key="1">
    <citation type="submission" date="2019-08" db="EMBL/GenBank/DDBJ databases">
        <title>Reference gene set and small RNA set construction with multiple tissues from Davidia involucrata Baill.</title>
        <authorList>
            <person name="Yang H."/>
            <person name="Zhou C."/>
            <person name="Li G."/>
            <person name="Wang J."/>
            <person name="Gao P."/>
            <person name="Wang M."/>
            <person name="Wang R."/>
            <person name="Zhao Y."/>
        </authorList>
    </citation>
    <scope>NUCLEOTIDE SEQUENCE</scope>
    <source>
        <tissue evidence="4">Mixed with DoveR01_LX</tissue>
    </source>
</reference>
<protein>
    <recommendedName>
        <fullName evidence="3">AB hydrolase-1 domain-containing protein</fullName>
    </recommendedName>
</protein>
<keyword evidence="2" id="KW-0472">Membrane</keyword>
<feature type="transmembrane region" description="Helical" evidence="2">
    <location>
        <begin position="72"/>
        <end position="93"/>
    </location>
</feature>
<dbReference type="EMBL" id="GHES01026653">
    <property type="protein sequence ID" value="MPA57212.1"/>
    <property type="molecule type" value="Transcribed_RNA"/>
</dbReference>
<dbReference type="PANTHER" id="PTHR43689:SF8">
    <property type="entry name" value="ALPHA_BETA-HYDROLASES SUPERFAMILY PROTEIN"/>
    <property type="match status" value="1"/>
</dbReference>
<dbReference type="GO" id="GO:0016787">
    <property type="term" value="F:hydrolase activity"/>
    <property type="evidence" value="ECO:0007669"/>
    <property type="project" value="UniProtKB-ARBA"/>
</dbReference>
<evidence type="ECO:0000259" key="3">
    <source>
        <dbReference type="Pfam" id="PF12697"/>
    </source>
</evidence>
<feature type="region of interest" description="Disordered" evidence="1">
    <location>
        <begin position="205"/>
        <end position="231"/>
    </location>
</feature>
<organism evidence="4">
    <name type="scientific">Davidia involucrata</name>
    <name type="common">Dove tree</name>
    <dbReference type="NCBI Taxonomy" id="16924"/>
    <lineage>
        <taxon>Eukaryota</taxon>
        <taxon>Viridiplantae</taxon>
        <taxon>Streptophyta</taxon>
        <taxon>Embryophyta</taxon>
        <taxon>Tracheophyta</taxon>
        <taxon>Spermatophyta</taxon>
        <taxon>Magnoliopsida</taxon>
        <taxon>eudicotyledons</taxon>
        <taxon>Gunneridae</taxon>
        <taxon>Pentapetalae</taxon>
        <taxon>asterids</taxon>
        <taxon>Cornales</taxon>
        <taxon>Nyssaceae</taxon>
        <taxon>Davidia</taxon>
    </lineage>
</organism>
<feature type="transmembrane region" description="Helical" evidence="2">
    <location>
        <begin position="105"/>
        <end position="130"/>
    </location>
</feature>
<evidence type="ECO:0000313" key="4">
    <source>
        <dbReference type="EMBL" id="MPA57212.1"/>
    </source>
</evidence>
<keyword evidence="2" id="KW-0812">Transmembrane</keyword>